<evidence type="ECO:0000256" key="9">
    <source>
        <dbReference type="SAM" id="MobiDB-lite"/>
    </source>
</evidence>
<evidence type="ECO:0000256" key="8">
    <source>
        <dbReference type="RuleBase" id="RU361169"/>
    </source>
</evidence>
<evidence type="ECO:0000256" key="10">
    <source>
        <dbReference type="SAM" id="SignalP"/>
    </source>
</evidence>
<dbReference type="SUPFAM" id="SSF51126">
    <property type="entry name" value="Pectin lyase-like"/>
    <property type="match status" value="1"/>
</dbReference>
<feature type="region of interest" description="Disordered" evidence="9">
    <location>
        <begin position="38"/>
        <end position="64"/>
    </location>
</feature>
<dbReference type="GO" id="GO:0071555">
    <property type="term" value="P:cell wall organization"/>
    <property type="evidence" value="ECO:0007669"/>
    <property type="project" value="UniProtKB-KW"/>
</dbReference>
<evidence type="ECO:0000256" key="2">
    <source>
        <dbReference type="ARBA" id="ARBA00008834"/>
    </source>
</evidence>
<dbReference type="Gramene" id="OBART06G15160.1">
    <property type="protein sequence ID" value="OBART06G15160.1"/>
    <property type="gene ID" value="OBART06G15160"/>
</dbReference>
<reference evidence="11" key="1">
    <citation type="journal article" date="2009" name="Rice">
        <title>De Novo Next Generation Sequencing of Plant Genomes.</title>
        <authorList>
            <person name="Rounsley S."/>
            <person name="Marri P.R."/>
            <person name="Yu Y."/>
            <person name="He R."/>
            <person name="Sisneros N."/>
            <person name="Goicoechea J.L."/>
            <person name="Lee S.J."/>
            <person name="Angelova A."/>
            <person name="Kudrna D."/>
            <person name="Luo M."/>
            <person name="Affourtit J."/>
            <person name="Desany B."/>
            <person name="Knight J."/>
            <person name="Niazi F."/>
            <person name="Egholm M."/>
            <person name="Wing R.A."/>
        </authorList>
    </citation>
    <scope>NUCLEOTIDE SEQUENCE [LARGE SCALE GENOMIC DNA]</scope>
    <source>
        <strain evidence="11">cv. IRGC 105608</strain>
    </source>
</reference>
<evidence type="ECO:0000313" key="11">
    <source>
        <dbReference type="EnsemblPlants" id="OBART06G15160.1"/>
    </source>
</evidence>
<evidence type="ECO:0000313" key="12">
    <source>
        <dbReference type="Proteomes" id="UP000026960"/>
    </source>
</evidence>
<accession>A0A0D3GGQ8</accession>
<comment type="similarity">
    <text evidence="2 8">Belongs to the glycosyl hydrolase 28 family.</text>
</comment>
<name>A0A0D3GGQ8_9ORYZ</name>
<dbReference type="GO" id="GO:0005975">
    <property type="term" value="P:carbohydrate metabolic process"/>
    <property type="evidence" value="ECO:0007669"/>
    <property type="project" value="InterPro"/>
</dbReference>
<dbReference type="GO" id="GO:0004650">
    <property type="term" value="F:polygalacturonase activity"/>
    <property type="evidence" value="ECO:0007669"/>
    <property type="project" value="InterPro"/>
</dbReference>
<feature type="compositionally biased region" description="Pro residues" evidence="9">
    <location>
        <begin position="52"/>
        <end position="64"/>
    </location>
</feature>
<dbReference type="InterPro" id="IPR012334">
    <property type="entry name" value="Pectin_lyas_fold"/>
</dbReference>
<reference evidence="11" key="2">
    <citation type="submission" date="2015-03" db="UniProtKB">
        <authorList>
            <consortium name="EnsemblPlants"/>
        </authorList>
    </citation>
    <scope>IDENTIFICATION</scope>
</reference>
<dbReference type="SMART" id="SM00710">
    <property type="entry name" value="PbH1"/>
    <property type="match status" value="6"/>
</dbReference>
<dbReference type="EnsemblPlants" id="OBART06G15160.1">
    <property type="protein sequence ID" value="OBART06G15160.1"/>
    <property type="gene ID" value="OBART06G15160"/>
</dbReference>
<dbReference type="InterPro" id="IPR006626">
    <property type="entry name" value="PbH1"/>
</dbReference>
<evidence type="ECO:0000256" key="1">
    <source>
        <dbReference type="ARBA" id="ARBA00004191"/>
    </source>
</evidence>
<keyword evidence="10" id="KW-0732">Signal</keyword>
<dbReference type="HOGENOM" id="CLU_016031_2_1_1"/>
<evidence type="ECO:0000256" key="5">
    <source>
        <dbReference type="ARBA" id="ARBA00022801"/>
    </source>
</evidence>
<dbReference type="InterPro" id="IPR000743">
    <property type="entry name" value="Glyco_hydro_28"/>
</dbReference>
<keyword evidence="12" id="KW-1185">Reference proteome</keyword>
<feature type="signal peptide" evidence="10">
    <location>
        <begin position="1"/>
        <end position="35"/>
    </location>
</feature>
<dbReference type="Gene3D" id="2.160.20.10">
    <property type="entry name" value="Single-stranded right-handed beta-helix, Pectin lyase-like"/>
    <property type="match status" value="1"/>
</dbReference>
<evidence type="ECO:0000256" key="4">
    <source>
        <dbReference type="ARBA" id="ARBA00022525"/>
    </source>
</evidence>
<keyword evidence="4" id="KW-0964">Secreted</keyword>
<proteinExistence type="inferred from homology"/>
<organism evidence="11">
    <name type="scientific">Oryza barthii</name>
    <dbReference type="NCBI Taxonomy" id="65489"/>
    <lineage>
        <taxon>Eukaryota</taxon>
        <taxon>Viridiplantae</taxon>
        <taxon>Streptophyta</taxon>
        <taxon>Embryophyta</taxon>
        <taxon>Tracheophyta</taxon>
        <taxon>Spermatophyta</taxon>
        <taxon>Magnoliopsida</taxon>
        <taxon>Liliopsida</taxon>
        <taxon>Poales</taxon>
        <taxon>Poaceae</taxon>
        <taxon>BOP clade</taxon>
        <taxon>Oryzoideae</taxon>
        <taxon>Oryzeae</taxon>
        <taxon>Oryzinae</taxon>
        <taxon>Oryza</taxon>
    </lineage>
</organism>
<dbReference type="Proteomes" id="UP000026960">
    <property type="component" value="Chromosome 6"/>
</dbReference>
<feature type="chain" id="PRO_5002262850" description="Polygalacturonase" evidence="10">
    <location>
        <begin position="36"/>
        <end position="477"/>
    </location>
</feature>
<dbReference type="AlphaFoldDB" id="A0A0D3GGQ8"/>
<keyword evidence="6 8" id="KW-0326">Glycosidase</keyword>
<evidence type="ECO:0000256" key="3">
    <source>
        <dbReference type="ARBA" id="ARBA00022512"/>
    </source>
</evidence>
<keyword evidence="7" id="KW-0961">Cell wall biogenesis/degradation</keyword>
<evidence type="ECO:0000256" key="7">
    <source>
        <dbReference type="ARBA" id="ARBA00023316"/>
    </source>
</evidence>
<keyword evidence="3" id="KW-0134">Cell wall</keyword>
<dbReference type="STRING" id="65489.A0A0D3GGQ8"/>
<evidence type="ECO:0008006" key="13">
    <source>
        <dbReference type="Google" id="ProtNLM"/>
    </source>
</evidence>
<sequence>MMRRPRSLNDSTAGSFPFLLVLVVTSSFLSGRCLATTDSHHRRPPAGRHGPPRPVSPPSPPPPPATTFSVLQYGAVGDGDKDDTKASAECRHTHIHSRLILHTLIVMCKFMAFVDAWSAACAVRSSTVVVPAGYRFVVGPVTFTGDSCQPNTVFQLDGTIVANTDSGAWCSGNAVQQWLEFRSCTGLTIQGSGTVDGQGSHWWSGGAPATDIDADRVGTNNRPTALRVYESTNVAVTGITIQNSARFHLTFDTCRAVEVRGVAIRSPGDSPNTDGIHLAGSVGVSIQNATVACGDDCVSIQDGCSRVLVRGVTCGPGHGISIGGLGKGGATAVVSDVTVQDVSLVGTSAGVRIKTWQGGSGSVRGVLFSGVRVSAVKTPIVIDQYYCDHATCANQTAAVAVSGVAYSGITGTYTQRPVYLACSDAAPCAGLRLEDIKLAPVKDGGYGRLYGPFCWKAYGDEVRPVVPPVDCLMAGEP</sequence>
<comment type="subcellular location">
    <subcellularLocation>
        <location evidence="1">Secreted</location>
        <location evidence="1">Cell wall</location>
    </subcellularLocation>
</comment>
<dbReference type="Pfam" id="PF00295">
    <property type="entry name" value="Glyco_hydro_28"/>
    <property type="match status" value="1"/>
</dbReference>
<dbReference type="PANTHER" id="PTHR31375">
    <property type="match status" value="1"/>
</dbReference>
<evidence type="ECO:0000256" key="6">
    <source>
        <dbReference type="ARBA" id="ARBA00023295"/>
    </source>
</evidence>
<dbReference type="PaxDb" id="65489-OBART06G15160.1"/>
<protein>
    <recommendedName>
        <fullName evidence="13">Polygalacturonase</fullName>
    </recommendedName>
</protein>
<dbReference type="InterPro" id="IPR011050">
    <property type="entry name" value="Pectin_lyase_fold/virulence"/>
</dbReference>
<dbReference type="eggNOG" id="ENOG502QWCM">
    <property type="taxonomic scope" value="Eukaryota"/>
</dbReference>
<keyword evidence="5 8" id="KW-0378">Hydrolase</keyword>